<proteinExistence type="predicted"/>
<comment type="caution">
    <text evidence="1">The sequence shown here is derived from an EMBL/GenBank/DDBJ whole genome shotgun (WGS) entry which is preliminary data.</text>
</comment>
<sequence length="37" mass="3805">MSKRKVAIIGSGNIGTDLMIKNFASRSASGDGGDGRH</sequence>
<accession>W1EXS5</accession>
<dbReference type="AlphaFoldDB" id="W1EXS5"/>
<dbReference type="Gene3D" id="3.40.50.720">
    <property type="entry name" value="NAD(P)-binding Rossmann-like Domain"/>
    <property type="match status" value="1"/>
</dbReference>
<evidence type="ECO:0000313" key="1">
    <source>
        <dbReference type="EMBL" id="CDL26921.1"/>
    </source>
</evidence>
<evidence type="ECO:0000313" key="2">
    <source>
        <dbReference type="Proteomes" id="UP000019199"/>
    </source>
</evidence>
<name>W1EXS5_ECOLX</name>
<organism evidence="1 2">
    <name type="scientific">Escherichia coli ISC7</name>
    <dbReference type="NCBI Taxonomy" id="1432555"/>
    <lineage>
        <taxon>Bacteria</taxon>
        <taxon>Pseudomonadati</taxon>
        <taxon>Pseudomonadota</taxon>
        <taxon>Gammaproteobacteria</taxon>
        <taxon>Enterobacterales</taxon>
        <taxon>Enterobacteriaceae</taxon>
        <taxon>Escherichia</taxon>
    </lineage>
</organism>
<dbReference type="EMBL" id="CBWN010000073">
    <property type="protein sequence ID" value="CDL26921.1"/>
    <property type="molecule type" value="Genomic_DNA"/>
</dbReference>
<dbReference type="Proteomes" id="UP000019199">
    <property type="component" value="Unassembled WGS sequence"/>
</dbReference>
<reference evidence="1 2" key="1">
    <citation type="submission" date="2013-10" db="EMBL/GenBank/DDBJ databases">
        <title>Antibiotic resistance diversity of beta-lactamase producers in the General Hospital Vienna.</title>
        <authorList>
            <person name="Barisic I."/>
            <person name="Mitteregger D."/>
            <person name="Hirschl A.M."/>
            <person name="Noehammer C."/>
            <person name="Wiesinger-Mayr H."/>
        </authorList>
    </citation>
    <scope>NUCLEOTIDE SEQUENCE [LARGE SCALE GENOMIC DNA]</scope>
    <source>
        <strain evidence="1 2">ISC7</strain>
    </source>
</reference>
<protein>
    <submittedName>
        <fullName evidence="1">Uncharacterized protein</fullName>
    </submittedName>
</protein>